<feature type="domain" description="RagB/SusD" evidence="6">
    <location>
        <begin position="352"/>
        <end position="496"/>
    </location>
</feature>
<dbReference type="PROSITE" id="PS51257">
    <property type="entry name" value="PROKAR_LIPOPROTEIN"/>
    <property type="match status" value="1"/>
</dbReference>
<organism evidence="8 9">
    <name type="scientific">Anseongella ginsenosidimutans</name>
    <dbReference type="NCBI Taxonomy" id="496056"/>
    <lineage>
        <taxon>Bacteria</taxon>
        <taxon>Pseudomonadati</taxon>
        <taxon>Bacteroidota</taxon>
        <taxon>Sphingobacteriia</taxon>
        <taxon>Sphingobacteriales</taxon>
        <taxon>Sphingobacteriaceae</taxon>
        <taxon>Anseongella</taxon>
    </lineage>
</organism>
<dbReference type="CDD" id="cd08977">
    <property type="entry name" value="SusD"/>
    <property type="match status" value="1"/>
</dbReference>
<evidence type="ECO:0000256" key="2">
    <source>
        <dbReference type="ARBA" id="ARBA00006275"/>
    </source>
</evidence>
<evidence type="ECO:0000256" key="5">
    <source>
        <dbReference type="ARBA" id="ARBA00023237"/>
    </source>
</evidence>
<dbReference type="OrthoDB" id="993981at2"/>
<proteinExistence type="inferred from homology"/>
<keyword evidence="5" id="KW-0998">Cell outer membrane</keyword>
<sequence length="502" mass="56632">MKKLLVISSFIGLSLVSCDKGFLELYPETALTSATFFKTEADFEQAVNAAYVPLRAIYNENAYLLGEMHSDNAYYARNPLFGARDQDQNLADFCVPKADGLTTNTHIRDQYRRNYQIISRANQVLALIDEVEFDEQAKQNLKGQAHFLRAFAYFDLVRAFGQAPLQLEPVATREEAAQPLATKEQLYELIETEAKSAAELLLPKSQQEPGRVTSGTARMLLADLYMTQKRWSDASTVLLEIETSGEYELMPSYDQAFSTSTGNKNNMESIFEVQYKEGPEGYSSNFVYRFMPRPITASELGAIMGTGNPQNLSEEGNNTPTPDLIAAYEAGDEREEATIGYVTLSGSQWIEDTYPYVKKYVHPHSQHNNTGMNWPIYRYAETLLFLAEALNEQNQTGEAAGYLNQVRARAGLGATTASGQAELREAIFKERRVELAFENKRWYDIARTGRIQEIIAPYGERVKNNPQTYYYPEGYQPPNNAFTNLDQYFPLPADEAALTPHF</sequence>
<dbReference type="Pfam" id="PF14322">
    <property type="entry name" value="SusD-like_3"/>
    <property type="match status" value="1"/>
</dbReference>
<dbReference type="RefSeq" id="WP_132128312.1">
    <property type="nucleotide sequence ID" value="NZ_CP042432.1"/>
</dbReference>
<dbReference type="AlphaFoldDB" id="A0A4R3KVR8"/>
<evidence type="ECO:0000256" key="4">
    <source>
        <dbReference type="ARBA" id="ARBA00023136"/>
    </source>
</evidence>
<protein>
    <submittedName>
        <fullName evidence="8">Putative outer membrane starch-binding protein</fullName>
    </submittedName>
</protein>
<evidence type="ECO:0000256" key="3">
    <source>
        <dbReference type="ARBA" id="ARBA00022729"/>
    </source>
</evidence>
<evidence type="ECO:0000259" key="7">
    <source>
        <dbReference type="Pfam" id="PF14322"/>
    </source>
</evidence>
<evidence type="ECO:0000256" key="1">
    <source>
        <dbReference type="ARBA" id="ARBA00004442"/>
    </source>
</evidence>
<dbReference type="Gene3D" id="1.25.40.390">
    <property type="match status" value="1"/>
</dbReference>
<name>A0A4R3KVR8_9SPHI</name>
<evidence type="ECO:0000313" key="8">
    <source>
        <dbReference type="EMBL" id="TCS89231.1"/>
    </source>
</evidence>
<evidence type="ECO:0000259" key="6">
    <source>
        <dbReference type="Pfam" id="PF07980"/>
    </source>
</evidence>
<gene>
    <name evidence="8" type="ORF">EDD80_102425</name>
</gene>
<dbReference type="GO" id="GO:0009279">
    <property type="term" value="C:cell outer membrane"/>
    <property type="evidence" value="ECO:0007669"/>
    <property type="project" value="UniProtKB-SubCell"/>
</dbReference>
<dbReference type="InterPro" id="IPR012944">
    <property type="entry name" value="SusD_RagB_dom"/>
</dbReference>
<reference evidence="8 9" key="1">
    <citation type="submission" date="2019-03" db="EMBL/GenBank/DDBJ databases">
        <title>Genomic Encyclopedia of Type Strains, Phase IV (KMG-IV): sequencing the most valuable type-strain genomes for metagenomic binning, comparative biology and taxonomic classification.</title>
        <authorList>
            <person name="Goeker M."/>
        </authorList>
    </citation>
    <scope>NUCLEOTIDE SEQUENCE [LARGE SCALE GENOMIC DNA]</scope>
    <source>
        <strain evidence="8 9">DSM 21100</strain>
    </source>
</reference>
<dbReference type="EMBL" id="SMAD01000002">
    <property type="protein sequence ID" value="TCS89231.1"/>
    <property type="molecule type" value="Genomic_DNA"/>
</dbReference>
<comment type="similarity">
    <text evidence="2">Belongs to the SusD family.</text>
</comment>
<dbReference type="Pfam" id="PF07980">
    <property type="entry name" value="SusD_RagB"/>
    <property type="match status" value="1"/>
</dbReference>
<comment type="caution">
    <text evidence="8">The sequence shown here is derived from an EMBL/GenBank/DDBJ whole genome shotgun (WGS) entry which is preliminary data.</text>
</comment>
<comment type="subcellular location">
    <subcellularLocation>
        <location evidence="1">Cell outer membrane</location>
    </subcellularLocation>
</comment>
<dbReference type="InterPro" id="IPR011990">
    <property type="entry name" value="TPR-like_helical_dom_sf"/>
</dbReference>
<keyword evidence="4" id="KW-0472">Membrane</keyword>
<keyword evidence="3" id="KW-0732">Signal</keyword>
<dbReference type="SUPFAM" id="SSF48452">
    <property type="entry name" value="TPR-like"/>
    <property type="match status" value="1"/>
</dbReference>
<keyword evidence="9" id="KW-1185">Reference proteome</keyword>
<evidence type="ECO:0000313" key="9">
    <source>
        <dbReference type="Proteomes" id="UP000295807"/>
    </source>
</evidence>
<dbReference type="Proteomes" id="UP000295807">
    <property type="component" value="Unassembled WGS sequence"/>
</dbReference>
<dbReference type="InterPro" id="IPR033985">
    <property type="entry name" value="SusD-like_N"/>
</dbReference>
<feature type="domain" description="SusD-like N-terminal" evidence="7">
    <location>
        <begin position="22"/>
        <end position="219"/>
    </location>
</feature>
<accession>A0A4R3KVR8</accession>